<dbReference type="GeneID" id="56277015"/>
<dbReference type="AlphaFoldDB" id="A0A4V1Z6K3"/>
<comment type="caution">
    <text evidence="1">The sequence shown here is derived from an EMBL/GenBank/DDBJ whole genome shotgun (WGS) entry which is preliminary data.</text>
</comment>
<sequence>MLMKIIEKIGSMSEVLASLSIIAAATLFISEYVESKKTDLQATIVNSSSEKVTIFFSNVAGQDIVLKKAVMHVPEFNIKNIINLDDSKRLIKTKETLVVESLGSLLNTSVLIEEVAKYDNWILPGVPCFLEVTFVNVHGEQFDKAFEHACFADSFES</sequence>
<proteinExistence type="predicted"/>
<gene>
    <name evidence="1" type="ORF">ERW49_18260</name>
</gene>
<dbReference type="EMBL" id="SEZJ01000026">
    <property type="protein sequence ID" value="RYU42120.1"/>
    <property type="molecule type" value="Genomic_DNA"/>
</dbReference>
<evidence type="ECO:0000313" key="2">
    <source>
        <dbReference type="Proteomes" id="UP000293465"/>
    </source>
</evidence>
<evidence type="ECO:0000313" key="1">
    <source>
        <dbReference type="EMBL" id="RYU42120.1"/>
    </source>
</evidence>
<accession>A0A4V1Z6K3</accession>
<dbReference type="Proteomes" id="UP000293465">
    <property type="component" value="Unassembled WGS sequence"/>
</dbReference>
<name>A0A4V1Z6K3_9GAMM</name>
<dbReference type="RefSeq" id="WP_012534729.1">
    <property type="nucleotide sequence ID" value="NZ_SEZJ01000026.1"/>
</dbReference>
<organism evidence="1 2">
    <name type="scientific">Aliivibrio finisterrensis</name>
    <dbReference type="NCBI Taxonomy" id="511998"/>
    <lineage>
        <taxon>Bacteria</taxon>
        <taxon>Pseudomonadati</taxon>
        <taxon>Pseudomonadota</taxon>
        <taxon>Gammaproteobacteria</taxon>
        <taxon>Vibrionales</taxon>
        <taxon>Vibrionaceae</taxon>
        <taxon>Aliivibrio</taxon>
    </lineage>
</organism>
<reference evidence="1 2" key="1">
    <citation type="submission" date="2019-02" db="EMBL/GenBank/DDBJ databases">
        <title>Genome sequences of Aliivibrio finisterrensis strains from farmed Atlantic salmon.</title>
        <authorList>
            <person name="Bowman J.P."/>
        </authorList>
    </citation>
    <scope>NUCLEOTIDE SEQUENCE [LARGE SCALE GENOMIC DNA]</scope>
    <source>
        <strain evidence="1 2">A32</strain>
    </source>
</reference>
<protein>
    <submittedName>
        <fullName evidence="1">Uncharacterized protein</fullName>
    </submittedName>
</protein>